<protein>
    <submittedName>
        <fullName evidence="2">Uncharacterized protein</fullName>
    </submittedName>
</protein>
<evidence type="ECO:0000256" key="1">
    <source>
        <dbReference type="SAM" id="MobiDB-lite"/>
    </source>
</evidence>
<feature type="non-terminal residue" evidence="2">
    <location>
        <position position="1"/>
    </location>
</feature>
<sequence length="105" mass="12169">FPFPVPTLEKKNAICNQFGEEDRESERRRYQIRAPSHLSQSSFALYPFLERMKAWNKRCNQFPPKESDVDDEHGGEGQSGEGEKSWSTINSPAIGTCRSRFCRRK</sequence>
<dbReference type="AlphaFoldDB" id="A0AAV0MCZ9"/>
<dbReference type="Proteomes" id="UP001154282">
    <property type="component" value="Unassembled WGS sequence"/>
</dbReference>
<accession>A0AAV0MCZ9</accession>
<reference evidence="2" key="1">
    <citation type="submission" date="2022-08" db="EMBL/GenBank/DDBJ databases">
        <authorList>
            <person name="Gutierrez-Valencia J."/>
        </authorList>
    </citation>
    <scope>NUCLEOTIDE SEQUENCE</scope>
</reference>
<evidence type="ECO:0000313" key="2">
    <source>
        <dbReference type="EMBL" id="CAI0444061.1"/>
    </source>
</evidence>
<name>A0AAV0MCZ9_9ROSI</name>
<keyword evidence="3" id="KW-1185">Reference proteome</keyword>
<feature type="region of interest" description="Disordered" evidence="1">
    <location>
        <begin position="60"/>
        <end position="92"/>
    </location>
</feature>
<gene>
    <name evidence="2" type="ORF">LITE_LOCUS27937</name>
</gene>
<dbReference type="EMBL" id="CAMGYJ010000007">
    <property type="protein sequence ID" value="CAI0444061.1"/>
    <property type="molecule type" value="Genomic_DNA"/>
</dbReference>
<comment type="caution">
    <text evidence="2">The sequence shown here is derived from an EMBL/GenBank/DDBJ whole genome shotgun (WGS) entry which is preliminary data.</text>
</comment>
<evidence type="ECO:0000313" key="3">
    <source>
        <dbReference type="Proteomes" id="UP001154282"/>
    </source>
</evidence>
<organism evidence="2 3">
    <name type="scientific">Linum tenue</name>
    <dbReference type="NCBI Taxonomy" id="586396"/>
    <lineage>
        <taxon>Eukaryota</taxon>
        <taxon>Viridiplantae</taxon>
        <taxon>Streptophyta</taxon>
        <taxon>Embryophyta</taxon>
        <taxon>Tracheophyta</taxon>
        <taxon>Spermatophyta</taxon>
        <taxon>Magnoliopsida</taxon>
        <taxon>eudicotyledons</taxon>
        <taxon>Gunneridae</taxon>
        <taxon>Pentapetalae</taxon>
        <taxon>rosids</taxon>
        <taxon>fabids</taxon>
        <taxon>Malpighiales</taxon>
        <taxon>Linaceae</taxon>
        <taxon>Linum</taxon>
    </lineage>
</organism>
<proteinExistence type="predicted"/>